<dbReference type="AlphaFoldDB" id="A0A131Z789"/>
<organism evidence="1">
    <name type="scientific">Rhipicephalus appendiculatus</name>
    <name type="common">Brown ear tick</name>
    <dbReference type="NCBI Taxonomy" id="34631"/>
    <lineage>
        <taxon>Eukaryota</taxon>
        <taxon>Metazoa</taxon>
        <taxon>Ecdysozoa</taxon>
        <taxon>Arthropoda</taxon>
        <taxon>Chelicerata</taxon>
        <taxon>Arachnida</taxon>
        <taxon>Acari</taxon>
        <taxon>Parasitiformes</taxon>
        <taxon>Ixodida</taxon>
        <taxon>Ixodoidea</taxon>
        <taxon>Ixodidae</taxon>
        <taxon>Rhipicephalinae</taxon>
        <taxon>Rhipicephalus</taxon>
        <taxon>Rhipicephalus</taxon>
    </lineage>
</organism>
<proteinExistence type="predicted"/>
<name>A0A131Z789_RHIAP</name>
<dbReference type="EMBL" id="GEDV01002526">
    <property type="protein sequence ID" value="JAP86031.1"/>
    <property type="molecule type" value="Transcribed_RNA"/>
</dbReference>
<accession>A0A131Z789</accession>
<evidence type="ECO:0000313" key="1">
    <source>
        <dbReference type="EMBL" id="JAP86031.1"/>
    </source>
</evidence>
<sequence>MIHNILLPAFVIIATDQWLPLRIFKELYVHSWKIRQFVNTTRPVWTYKTTQTDDVLCRVDVMRQINPAFIYFNRTHVYHGRTIRIQLHGVFRRVHKERMDVGPLAMRPTYEEYLLFMSRDSTCAVIMVRSSIATYHYYDLRVRDCSIRAGPHPSCRRRFSELTRHGRIIYRTSCTRLLMP</sequence>
<protein>
    <submittedName>
        <fullName evidence="1">Lipocalin</fullName>
    </submittedName>
</protein>
<reference evidence="1" key="1">
    <citation type="journal article" date="2016" name="Ticks Tick Borne Dis.">
        <title>De novo assembly and annotation of the salivary gland transcriptome of Rhipicephalus appendiculatus male and female ticks during blood feeding.</title>
        <authorList>
            <person name="de Castro M.H."/>
            <person name="de Klerk D."/>
            <person name="Pienaar R."/>
            <person name="Latif A.A."/>
            <person name="Rees D.J."/>
            <person name="Mans B.J."/>
        </authorList>
    </citation>
    <scope>NUCLEOTIDE SEQUENCE</scope>
    <source>
        <tissue evidence="1">Salivary glands</tissue>
    </source>
</reference>